<evidence type="ECO:0000313" key="2">
    <source>
        <dbReference type="EMBL" id="MFC4353090.1"/>
    </source>
</evidence>
<dbReference type="EMBL" id="JBHSCW010000011">
    <property type="protein sequence ID" value="MFC4353090.1"/>
    <property type="molecule type" value="Genomic_DNA"/>
</dbReference>
<organism evidence="2 3">
    <name type="scientific">Fodinicurvata halophila</name>
    <dbReference type="NCBI Taxonomy" id="1419723"/>
    <lineage>
        <taxon>Bacteria</taxon>
        <taxon>Pseudomonadati</taxon>
        <taxon>Pseudomonadota</taxon>
        <taxon>Alphaproteobacteria</taxon>
        <taxon>Rhodospirillales</taxon>
        <taxon>Rhodovibrionaceae</taxon>
        <taxon>Fodinicurvata</taxon>
    </lineage>
</organism>
<name>A0ABV8UPG1_9PROT</name>
<dbReference type="RefSeq" id="WP_382423467.1">
    <property type="nucleotide sequence ID" value="NZ_JBHSCW010000011.1"/>
</dbReference>
<sequence length="57" mass="6450">MTVLRTFDPILLMRLTTLENSHWSHTPKDAGPPDQEAKTCETTAPRSENADRAIQQE</sequence>
<comment type="caution">
    <text evidence="2">The sequence shown here is derived from an EMBL/GenBank/DDBJ whole genome shotgun (WGS) entry which is preliminary data.</text>
</comment>
<accession>A0ABV8UPG1</accession>
<evidence type="ECO:0000256" key="1">
    <source>
        <dbReference type="SAM" id="MobiDB-lite"/>
    </source>
</evidence>
<keyword evidence="3" id="KW-1185">Reference proteome</keyword>
<protein>
    <submittedName>
        <fullName evidence="2">Uncharacterized protein</fullName>
    </submittedName>
</protein>
<dbReference type="Proteomes" id="UP001595799">
    <property type="component" value="Unassembled WGS sequence"/>
</dbReference>
<proteinExistence type="predicted"/>
<feature type="region of interest" description="Disordered" evidence="1">
    <location>
        <begin position="22"/>
        <end position="57"/>
    </location>
</feature>
<evidence type="ECO:0000313" key="3">
    <source>
        <dbReference type="Proteomes" id="UP001595799"/>
    </source>
</evidence>
<gene>
    <name evidence="2" type="ORF">ACFOW6_16190</name>
</gene>
<reference evidence="3" key="1">
    <citation type="journal article" date="2019" name="Int. J. Syst. Evol. Microbiol.">
        <title>The Global Catalogue of Microorganisms (GCM) 10K type strain sequencing project: providing services to taxonomists for standard genome sequencing and annotation.</title>
        <authorList>
            <consortium name="The Broad Institute Genomics Platform"/>
            <consortium name="The Broad Institute Genome Sequencing Center for Infectious Disease"/>
            <person name="Wu L."/>
            <person name="Ma J."/>
        </authorList>
    </citation>
    <scope>NUCLEOTIDE SEQUENCE [LARGE SCALE GENOMIC DNA]</scope>
    <source>
        <strain evidence="3">CECT 8472</strain>
    </source>
</reference>